<proteinExistence type="predicted"/>
<evidence type="ECO:0000313" key="1">
    <source>
        <dbReference type="EMBL" id="KFG71692.1"/>
    </source>
</evidence>
<accession>A0A086MS24</accession>
<dbReference type="Proteomes" id="UP000029095">
    <property type="component" value="Unassembled WGS sequence"/>
</dbReference>
<evidence type="ECO:0000313" key="2">
    <source>
        <dbReference type="Proteomes" id="UP000029095"/>
    </source>
</evidence>
<protein>
    <submittedName>
        <fullName evidence="1">Uncharacterized protein</fullName>
    </submittedName>
</protein>
<dbReference type="STRING" id="1915400.FM21_33620"/>
<reference evidence="1 2" key="1">
    <citation type="submission" date="2014-05" db="EMBL/GenBank/DDBJ databases">
        <title>Complete genome sequence of the Streptomyces mutabilis TRM45540.</title>
        <authorList>
            <person name="Luo X."/>
            <person name="Zhang L."/>
        </authorList>
    </citation>
    <scope>NUCLEOTIDE SEQUENCE [LARGE SCALE GENOMIC DNA]</scope>
    <source>
        <strain evidence="1 2">TRM45540</strain>
    </source>
</reference>
<comment type="caution">
    <text evidence="1">The sequence shown here is derived from an EMBL/GenBank/DDBJ whole genome shotgun (WGS) entry which is preliminary data.</text>
</comment>
<keyword evidence="2" id="KW-1185">Reference proteome</keyword>
<organism evidence="1 2">
    <name type="scientific">Streptomyces mutabilis</name>
    <dbReference type="NCBI Taxonomy" id="67332"/>
    <lineage>
        <taxon>Bacteria</taxon>
        <taxon>Bacillati</taxon>
        <taxon>Actinomycetota</taxon>
        <taxon>Actinomycetes</taxon>
        <taxon>Kitasatosporales</taxon>
        <taxon>Streptomycetaceae</taxon>
        <taxon>Streptomyces</taxon>
    </lineage>
</organism>
<dbReference type="HOGENOM" id="CLU_2572427_0_0_11"/>
<name>A0A086MS24_9ACTN</name>
<gene>
    <name evidence="1" type="ORF">FM21_33620</name>
</gene>
<dbReference type="EMBL" id="JNFQ01000006">
    <property type="protein sequence ID" value="KFG71692.1"/>
    <property type="molecule type" value="Genomic_DNA"/>
</dbReference>
<dbReference type="AlphaFoldDB" id="A0A086MS24"/>
<sequence>MLKTWAENGRHRADVVGVMVSESPGHDDPGAVMRPFEKRDEMWLATRVLLQPDPGVHPSPALVITNGRAQWYRYRPQIASH</sequence>
<dbReference type="RefSeq" id="WP_043385239.1">
    <property type="nucleotide sequence ID" value="NZ_KN039949.1"/>
</dbReference>